<feature type="domain" description="7TM-DISM receptor extracellular" evidence="2">
    <location>
        <begin position="247"/>
        <end position="430"/>
    </location>
</feature>
<keyword evidence="4" id="KW-1185">Reference proteome</keyword>
<evidence type="ECO:0000313" key="3">
    <source>
        <dbReference type="EMBL" id="TCO08227.1"/>
    </source>
</evidence>
<feature type="transmembrane region" description="Helical" evidence="1">
    <location>
        <begin position="366"/>
        <end position="385"/>
    </location>
</feature>
<feature type="transmembrane region" description="Helical" evidence="1">
    <location>
        <begin position="134"/>
        <end position="158"/>
    </location>
</feature>
<organism evidence="3 4">
    <name type="scientific">Natronoflexus pectinivorans</name>
    <dbReference type="NCBI Taxonomy" id="682526"/>
    <lineage>
        <taxon>Bacteria</taxon>
        <taxon>Pseudomonadati</taxon>
        <taxon>Bacteroidota</taxon>
        <taxon>Bacteroidia</taxon>
        <taxon>Marinilabiliales</taxon>
        <taxon>Marinilabiliaceae</taxon>
        <taxon>Natronoflexus</taxon>
    </lineage>
</organism>
<feature type="transmembrane region" description="Helical" evidence="1">
    <location>
        <begin position="253"/>
        <end position="274"/>
    </location>
</feature>
<feature type="transmembrane region" description="Helical" evidence="1">
    <location>
        <begin position="421"/>
        <end position="439"/>
    </location>
</feature>
<feature type="transmembrane region" description="Helical" evidence="1">
    <location>
        <begin position="12"/>
        <end position="30"/>
    </location>
</feature>
<sequence>MIYLPNFKKLQFVFLPAILVLLSGMLFSWLNPVISTGDFRELQIIHKYPFLRHIETFFFLFLLFVWEFIYDKKFREIFYLSGVVAVVLLFRFLISQIPIEIEIYLNPLINNFGLLLIARSFLLGYKSNYLIKYLLGIGMFYLMTNTGINMDLVVSVFYRFQGFWFAQLINLFVYILCFSFLFYYLFFFDNSGFIELFKANRRTFKTKLLSQKEFLVGFCLNYSFLFFVVWAFNRVVGRFDDYLEYEMPLFYPLYMMLFLLSAAVLSGLQTVTISKKWLHQHNRITSWYYLFLMIPVINIFLLYFITNTKKNEDHQIRMENSKRYRESYLRDERDNVRNFLIVMRLIGVVVSVFAFVRLFPYTQDRAMLSFLILFSFIEFVLFIVYSRQRKAIYFLIANAVVVAFLSYSLDFLTVGEMIQSLVFGIFGLLFIFDALHPQTPFFNEIVTGQKE</sequence>
<gene>
    <name evidence="3" type="ORF">EV194_10529</name>
</gene>
<evidence type="ECO:0000313" key="4">
    <source>
        <dbReference type="Proteomes" id="UP000295221"/>
    </source>
</evidence>
<dbReference type="OrthoDB" id="123194at2"/>
<dbReference type="Proteomes" id="UP000295221">
    <property type="component" value="Unassembled WGS sequence"/>
</dbReference>
<dbReference type="AlphaFoldDB" id="A0A4R2GI63"/>
<feature type="transmembrane region" description="Helical" evidence="1">
    <location>
        <begin position="339"/>
        <end position="359"/>
    </location>
</feature>
<dbReference type="RefSeq" id="WP_132433539.1">
    <property type="nucleotide sequence ID" value="NZ_SLWK01000005.1"/>
</dbReference>
<keyword evidence="1" id="KW-0812">Transmembrane</keyword>
<reference evidence="3 4" key="1">
    <citation type="submission" date="2019-03" db="EMBL/GenBank/DDBJ databases">
        <title>Genomic Encyclopedia of Type Strains, Phase IV (KMG-IV): sequencing the most valuable type-strain genomes for metagenomic binning, comparative biology and taxonomic classification.</title>
        <authorList>
            <person name="Goeker M."/>
        </authorList>
    </citation>
    <scope>NUCLEOTIDE SEQUENCE [LARGE SCALE GENOMIC DNA]</scope>
    <source>
        <strain evidence="3 4">DSM 24179</strain>
    </source>
</reference>
<proteinExistence type="predicted"/>
<evidence type="ECO:0000259" key="2">
    <source>
        <dbReference type="Pfam" id="PF07695"/>
    </source>
</evidence>
<keyword evidence="1" id="KW-0472">Membrane</keyword>
<accession>A0A4R2GI63</accession>
<feature type="transmembrane region" description="Helical" evidence="1">
    <location>
        <begin position="77"/>
        <end position="97"/>
    </location>
</feature>
<dbReference type="InterPro" id="IPR011623">
    <property type="entry name" value="7TMR_DISM_rcpt_extracell_dom1"/>
</dbReference>
<dbReference type="EMBL" id="SLWK01000005">
    <property type="protein sequence ID" value="TCO08227.1"/>
    <property type="molecule type" value="Genomic_DNA"/>
</dbReference>
<feature type="transmembrane region" description="Helical" evidence="1">
    <location>
        <begin position="164"/>
        <end position="188"/>
    </location>
</feature>
<feature type="transmembrane region" description="Helical" evidence="1">
    <location>
        <begin position="50"/>
        <end position="70"/>
    </location>
</feature>
<feature type="transmembrane region" description="Helical" evidence="1">
    <location>
        <begin position="391"/>
        <end position="409"/>
    </location>
</feature>
<keyword evidence="1" id="KW-1133">Transmembrane helix</keyword>
<feature type="transmembrane region" description="Helical" evidence="1">
    <location>
        <begin position="286"/>
        <end position="305"/>
    </location>
</feature>
<feature type="transmembrane region" description="Helical" evidence="1">
    <location>
        <begin position="214"/>
        <end position="233"/>
    </location>
</feature>
<evidence type="ECO:0000256" key="1">
    <source>
        <dbReference type="SAM" id="Phobius"/>
    </source>
</evidence>
<dbReference type="Pfam" id="PF07695">
    <property type="entry name" value="7TMR-DISM_7TM"/>
    <property type="match status" value="1"/>
</dbReference>
<name>A0A4R2GI63_9BACT</name>
<comment type="caution">
    <text evidence="3">The sequence shown here is derived from an EMBL/GenBank/DDBJ whole genome shotgun (WGS) entry which is preliminary data.</text>
</comment>
<protein>
    <submittedName>
        <fullName evidence="3">7TM protein involved in diverse intracellular signaling</fullName>
    </submittedName>
</protein>